<dbReference type="InterPro" id="IPR025986">
    <property type="entry name" value="RPAP3-like_C"/>
</dbReference>
<dbReference type="Gene3D" id="1.25.40.10">
    <property type="entry name" value="Tetratricopeptide repeat domain"/>
    <property type="match status" value="2"/>
</dbReference>
<feature type="compositionally biased region" description="Basic and acidic residues" evidence="7">
    <location>
        <begin position="478"/>
        <end position="490"/>
    </location>
</feature>
<dbReference type="PROSITE" id="PS50005">
    <property type="entry name" value="TPR"/>
    <property type="match status" value="2"/>
</dbReference>
<evidence type="ECO:0000256" key="3">
    <source>
        <dbReference type="ARBA" id="ARBA00022737"/>
    </source>
</evidence>
<dbReference type="PANTHER" id="PTHR45984:SF1">
    <property type="entry name" value="SPAG1 AXONEMAL DYNEIN ASSEMBLY FACTOR"/>
    <property type="match status" value="1"/>
</dbReference>
<feature type="compositionally biased region" description="Acidic residues" evidence="7">
    <location>
        <begin position="462"/>
        <end position="477"/>
    </location>
</feature>
<gene>
    <name evidence="10" type="ORF">PPERSA_04260</name>
</gene>
<organism evidence="10 11">
    <name type="scientific">Pseudocohnilembus persalinus</name>
    <name type="common">Ciliate</name>
    <dbReference type="NCBI Taxonomy" id="266149"/>
    <lineage>
        <taxon>Eukaryota</taxon>
        <taxon>Sar</taxon>
        <taxon>Alveolata</taxon>
        <taxon>Ciliophora</taxon>
        <taxon>Intramacronucleata</taxon>
        <taxon>Oligohymenophorea</taxon>
        <taxon>Scuticociliatia</taxon>
        <taxon>Philasterida</taxon>
        <taxon>Pseudocohnilembidae</taxon>
        <taxon>Pseudocohnilembus</taxon>
    </lineage>
</organism>
<feature type="compositionally biased region" description="Low complexity" evidence="7">
    <location>
        <begin position="832"/>
        <end position="845"/>
    </location>
</feature>
<feature type="region of interest" description="Disordered" evidence="7">
    <location>
        <begin position="829"/>
        <end position="856"/>
    </location>
</feature>
<evidence type="ECO:0000256" key="2">
    <source>
        <dbReference type="ARBA" id="ARBA00022490"/>
    </source>
</evidence>
<comment type="subcellular location">
    <subcellularLocation>
        <location evidence="1">Cytoplasm</location>
    </subcellularLocation>
</comment>
<feature type="compositionally biased region" description="Basic and acidic residues" evidence="7">
    <location>
        <begin position="633"/>
        <end position="644"/>
    </location>
</feature>
<feature type="repeat" description="TPR" evidence="5">
    <location>
        <begin position="335"/>
        <end position="368"/>
    </location>
</feature>
<dbReference type="SUPFAM" id="SSF53756">
    <property type="entry name" value="UDP-Glycosyltransferase/glycogen phosphorylase"/>
    <property type="match status" value="1"/>
</dbReference>
<dbReference type="OrthoDB" id="448774at2759"/>
<keyword evidence="3" id="KW-0677">Repeat</keyword>
<feature type="coiled-coil region" evidence="6">
    <location>
        <begin position="782"/>
        <end position="819"/>
    </location>
</feature>
<dbReference type="GO" id="GO:0005829">
    <property type="term" value="C:cytosol"/>
    <property type="evidence" value="ECO:0007669"/>
    <property type="project" value="TreeGrafter"/>
</dbReference>
<dbReference type="Pfam" id="PF13877">
    <property type="entry name" value="RPAP3_C"/>
    <property type="match status" value="1"/>
</dbReference>
<reference evidence="10 11" key="1">
    <citation type="journal article" date="2015" name="Sci. Rep.">
        <title>Genome of the facultative scuticociliatosis pathogen Pseudocohnilembus persalinus provides insight into its virulence through horizontal gene transfer.</title>
        <authorList>
            <person name="Xiong J."/>
            <person name="Wang G."/>
            <person name="Cheng J."/>
            <person name="Tian M."/>
            <person name="Pan X."/>
            <person name="Warren A."/>
            <person name="Jiang C."/>
            <person name="Yuan D."/>
            <person name="Miao W."/>
        </authorList>
    </citation>
    <scope>NUCLEOTIDE SEQUENCE [LARGE SCALE GENOMIC DNA]</scope>
    <source>
        <strain evidence="10">36N120E</strain>
    </source>
</reference>
<feature type="repeat" description="TPR" evidence="5">
    <location>
        <begin position="397"/>
        <end position="430"/>
    </location>
</feature>
<dbReference type="SUPFAM" id="SSF48452">
    <property type="entry name" value="TPR-like"/>
    <property type="match status" value="3"/>
</dbReference>
<dbReference type="GO" id="GO:0031072">
    <property type="term" value="F:heat shock protein binding"/>
    <property type="evidence" value="ECO:0007669"/>
    <property type="project" value="TreeGrafter"/>
</dbReference>
<dbReference type="InterPro" id="IPR051982">
    <property type="entry name" value="CiliaryAsmbly_MitoImport"/>
</dbReference>
<dbReference type="SMART" id="SM00028">
    <property type="entry name" value="TPR"/>
    <property type="match status" value="6"/>
</dbReference>
<evidence type="ECO:0000256" key="6">
    <source>
        <dbReference type="SAM" id="Coils"/>
    </source>
</evidence>
<dbReference type="PANTHER" id="PTHR45984">
    <property type="entry name" value="RNA (RNA) POLYMERASE II ASSOCIATED PROTEIN HOMOLOG"/>
    <property type="match status" value="1"/>
</dbReference>
<dbReference type="InterPro" id="IPR019734">
    <property type="entry name" value="TPR_rpt"/>
</dbReference>
<dbReference type="InterPro" id="IPR031814">
    <property type="entry name" value="ALG11_N"/>
</dbReference>
<evidence type="ECO:0000259" key="8">
    <source>
        <dbReference type="Pfam" id="PF13877"/>
    </source>
</evidence>
<evidence type="ECO:0000256" key="5">
    <source>
        <dbReference type="PROSITE-ProRule" id="PRU00339"/>
    </source>
</evidence>
<dbReference type="Gene3D" id="3.40.50.2000">
    <property type="entry name" value="Glycogen Phosphorylase B"/>
    <property type="match status" value="1"/>
</dbReference>
<dbReference type="InterPro" id="IPR011990">
    <property type="entry name" value="TPR-like_helical_dom_sf"/>
</dbReference>
<evidence type="ECO:0000256" key="7">
    <source>
        <dbReference type="SAM" id="MobiDB-lite"/>
    </source>
</evidence>
<dbReference type="InParanoid" id="A0A0V0QNU1"/>
<comment type="caution">
    <text evidence="10">The sequence shown here is derived from an EMBL/GenBank/DDBJ whole genome shotgun (WGS) entry which is preliminary data.</text>
</comment>
<keyword evidence="6" id="KW-0175">Coiled coil</keyword>
<protein>
    <recommendedName>
        <fullName evidence="12">GDP-Man:Man(3)GlcNAc(2)-PP-dolichol alpha-1,2-mannosyltransferase</fullName>
    </recommendedName>
</protein>
<evidence type="ECO:0000256" key="4">
    <source>
        <dbReference type="ARBA" id="ARBA00022803"/>
    </source>
</evidence>
<feature type="compositionally biased region" description="Polar residues" evidence="7">
    <location>
        <begin position="590"/>
        <end position="600"/>
    </location>
</feature>
<dbReference type="GO" id="GO:0006626">
    <property type="term" value="P:protein targeting to mitochondrion"/>
    <property type="evidence" value="ECO:0007669"/>
    <property type="project" value="TreeGrafter"/>
</dbReference>
<dbReference type="AlphaFoldDB" id="A0A0V0QNU1"/>
<accession>A0A0V0QNU1</accession>
<dbReference type="Pfam" id="PF15924">
    <property type="entry name" value="ALG11_N"/>
    <property type="match status" value="1"/>
</dbReference>
<proteinExistence type="predicted"/>
<dbReference type="OMA" id="ECTIYTN"/>
<feature type="domain" description="RNA-polymerase II-associated protein 3-like C-terminal" evidence="8">
    <location>
        <begin position="898"/>
        <end position="985"/>
    </location>
</feature>
<evidence type="ECO:0000313" key="10">
    <source>
        <dbReference type="EMBL" id="KRX03752.1"/>
    </source>
</evidence>
<dbReference type="Proteomes" id="UP000054937">
    <property type="component" value="Unassembled WGS sequence"/>
</dbReference>
<dbReference type="EMBL" id="LDAU01000126">
    <property type="protein sequence ID" value="KRX03752.1"/>
    <property type="molecule type" value="Genomic_DNA"/>
</dbReference>
<feature type="domain" description="ALG11 mannosyltransferase N-terminal" evidence="9">
    <location>
        <begin position="12"/>
        <end position="155"/>
    </location>
</feature>
<keyword evidence="11" id="KW-1185">Reference proteome</keyword>
<feature type="region of interest" description="Disordered" evidence="7">
    <location>
        <begin position="462"/>
        <end position="493"/>
    </location>
</feature>
<evidence type="ECO:0000256" key="1">
    <source>
        <dbReference type="ARBA" id="ARBA00004496"/>
    </source>
</evidence>
<dbReference type="GO" id="GO:0005739">
    <property type="term" value="C:mitochondrion"/>
    <property type="evidence" value="ECO:0007669"/>
    <property type="project" value="TreeGrafter"/>
</dbReference>
<evidence type="ECO:0000259" key="9">
    <source>
        <dbReference type="Pfam" id="PF15924"/>
    </source>
</evidence>
<evidence type="ECO:0000313" key="11">
    <source>
        <dbReference type="Proteomes" id="UP000054937"/>
    </source>
</evidence>
<sequence>MQLKLEFYILIAAGGEKVLWCIIYSLLNSRKINKEGNNKLEIAIFTGDLEFPDKILQKAQERFNINLMQFQNEIKFKYIPGRKQLEPKPFLTMLQQIIGTFLYTFKCISKYQPDDKVEFIVSPTFQNLQQIFQKCQIGIHTMEYEHFGIAIVEMMAGGLITIAHNSAGPKEDIIQNNDKQQGFLCDKEEDYIEALEKSIQIFADNELLSDLTIEKIDFEWVQKTTKMSHLKKGVKLIEQDGDYFPELKKAILDKIKQIDPKQDPRRFNAKIDPVEHDQINKEQSQWVEEQRIKEQKLQQLSNQAKNSDIFAENKNLNPDEIKQQLLQQEINIKKAENEKNKGNEAIRSKDYNEALQYYTKSIEYNPSLAASYCNRALNYEKCIKDCNKAIAMKNDYLKAYHRRGKANIELKNYTDAYQDFKFIMEKEPDNSEVNSDLQEVTNLLKKSGQQIDQGFKRVQIVEEDDEDEDEEEEENEQQNDKEQTQQKTIEKSQNQIQDSLVSLKEFENISKKCDEKKEKATALMKDGLFEQAISLLMQCVEKVEETGPHKEQQGEFDYQTKRSMALEKVDKIRSAKNDFTSVKDLDPGNLQASQGLSRTQPYVDEEKEENTIQYKENKEMAEEEKVLEEIRKQSQFQDAKENQQEKQQQNNLSGHQIHVTLEQLEILKEKANKTFKDKQIHQALDLFTEGTLTFQQQYKRQIKQDTKVQGLYLQFMTNKALCELNLKQFEDVLKTTDKVLSIEPNNQKAIYRNALASKSLAINFNQQAEQETNDLSKKGNLLKQALEYSEQSRKELERLQKLQTKNDKVSNELQESVKLSVQLKLQMREQEQQQNPNQKAQPGQQNTSSQQFQPESPIKAQEYVKTDEKKIDNQYLDNVAKSAMDQVLEKMINEEELPKNPTTFEKNLDAFKKQPERLYHYLQRFKQKNFEEIYKKKDLPPDYLIFIAKNLKQKEDKQKVLEIFQGLAKTNKFSLCVMCLSKKEKQEIKEVLESVNADQELLKQYKL</sequence>
<name>A0A0V0QNU1_PSEPJ</name>
<evidence type="ECO:0008006" key="12">
    <source>
        <dbReference type="Google" id="ProtNLM"/>
    </source>
</evidence>
<keyword evidence="2" id="KW-0963">Cytoplasm</keyword>
<feature type="region of interest" description="Disordered" evidence="7">
    <location>
        <begin position="583"/>
        <end position="609"/>
    </location>
</feature>
<feature type="region of interest" description="Disordered" evidence="7">
    <location>
        <begin position="633"/>
        <end position="654"/>
    </location>
</feature>
<keyword evidence="4 5" id="KW-0802">TPR repeat</keyword>